<gene>
    <name evidence="1" type="ORF">MNBD_NITROSPIRAE01-2190</name>
</gene>
<dbReference type="AlphaFoldDB" id="A0A3B1DCC4"/>
<evidence type="ECO:0000313" key="1">
    <source>
        <dbReference type="EMBL" id="VAX33648.1"/>
    </source>
</evidence>
<name>A0A3B1DCC4_9ZZZZ</name>
<sequence>MNPVKIKTTVYLFSLLLLSCVQIKETQKIIFDEHRLEISGFSEIQRHQLERTIAQLKSLIPGPLKIKEVRYRRLSQFERLFGFPFHGGPLSAWVLRRFSNITYGNPWTVAVNQNKGTLIIGDLFFTELSDLERLYLLVHEARHSDKHGFRHSKCPEGFPFVSAGQPKQDLQGELACDKTPNGAYGYQAAFLFEIFAYGLFEQREAGLLYNSSISRIIQ</sequence>
<organism evidence="1">
    <name type="scientific">hydrothermal vent metagenome</name>
    <dbReference type="NCBI Taxonomy" id="652676"/>
    <lineage>
        <taxon>unclassified sequences</taxon>
        <taxon>metagenomes</taxon>
        <taxon>ecological metagenomes</taxon>
    </lineage>
</organism>
<proteinExistence type="predicted"/>
<accession>A0A3B1DCC4</accession>
<dbReference type="PROSITE" id="PS51257">
    <property type="entry name" value="PROKAR_LIPOPROTEIN"/>
    <property type="match status" value="1"/>
</dbReference>
<protein>
    <submittedName>
        <fullName evidence="1">Uncharacterized protein</fullName>
    </submittedName>
</protein>
<reference evidence="1" key="1">
    <citation type="submission" date="2018-06" db="EMBL/GenBank/DDBJ databases">
        <authorList>
            <person name="Zhirakovskaya E."/>
        </authorList>
    </citation>
    <scope>NUCLEOTIDE SEQUENCE</scope>
</reference>
<dbReference type="EMBL" id="UOGF01000117">
    <property type="protein sequence ID" value="VAX33648.1"/>
    <property type="molecule type" value="Genomic_DNA"/>
</dbReference>